<organism evidence="3 4">
    <name type="scientific">Candidatus Gottesmanbacteria bacterium RIFCSPLOWO2_01_FULL_42_22</name>
    <dbReference type="NCBI Taxonomy" id="1798391"/>
    <lineage>
        <taxon>Bacteria</taxon>
        <taxon>Candidatus Gottesmaniibacteriota</taxon>
    </lineage>
</organism>
<reference evidence="3 4" key="1">
    <citation type="journal article" date="2016" name="Nat. Commun.">
        <title>Thousands of microbial genomes shed light on interconnected biogeochemical processes in an aquifer system.</title>
        <authorList>
            <person name="Anantharaman K."/>
            <person name="Brown C.T."/>
            <person name="Hug L.A."/>
            <person name="Sharon I."/>
            <person name="Castelle C.J."/>
            <person name="Probst A.J."/>
            <person name="Thomas B.C."/>
            <person name="Singh A."/>
            <person name="Wilkins M.J."/>
            <person name="Karaoz U."/>
            <person name="Brodie E.L."/>
            <person name="Williams K.H."/>
            <person name="Hubbard S.S."/>
            <person name="Banfield J.F."/>
        </authorList>
    </citation>
    <scope>NUCLEOTIDE SEQUENCE [LARGE SCALE GENOMIC DNA]</scope>
</reference>
<dbReference type="GO" id="GO:0016740">
    <property type="term" value="F:transferase activity"/>
    <property type="evidence" value="ECO:0007669"/>
    <property type="project" value="UniProtKB-KW"/>
</dbReference>
<evidence type="ECO:0000256" key="1">
    <source>
        <dbReference type="ARBA" id="ARBA00022679"/>
    </source>
</evidence>
<evidence type="ECO:0000313" key="3">
    <source>
        <dbReference type="EMBL" id="OGG33432.1"/>
    </source>
</evidence>
<dbReference type="InterPro" id="IPR029063">
    <property type="entry name" value="SAM-dependent_MTases_sf"/>
</dbReference>
<keyword evidence="1" id="KW-0808">Transferase</keyword>
<sequence>MPKIKKQKDQMGDMGRLYDQQAVPFADRSGELVWWLTIGKPAFDRHLSSFYNRSDLKILDLGCASGRIEAHLAGKGIPLQSFTGIDISSDQIKIAQNRFPEVKFIVGDITNVQLPLQKFDLAISNMVLEFLNPDQLEQAMNNTFDSLKPKGTFFFITTHPDKMRVTSGLKKPGIFTVQFPWGSEGPNYYRTLEDFKQAIDKASFVVDVLEELNVPPEAKKIDPKEYARYKQYSNTRLIIKASKRSNP</sequence>
<dbReference type="PANTHER" id="PTHR43861">
    <property type="entry name" value="TRANS-ACONITATE 2-METHYLTRANSFERASE-RELATED"/>
    <property type="match status" value="1"/>
</dbReference>
<dbReference type="EMBL" id="MFJU01000040">
    <property type="protein sequence ID" value="OGG33432.1"/>
    <property type="molecule type" value="Genomic_DNA"/>
</dbReference>
<name>A0A1F6B9I8_9BACT</name>
<gene>
    <name evidence="3" type="ORF">A2968_02575</name>
</gene>
<dbReference type="STRING" id="1798391.A2968_02575"/>
<proteinExistence type="predicted"/>
<accession>A0A1F6B9I8</accession>
<evidence type="ECO:0000259" key="2">
    <source>
        <dbReference type="Pfam" id="PF13649"/>
    </source>
</evidence>
<dbReference type="CDD" id="cd02440">
    <property type="entry name" value="AdoMet_MTases"/>
    <property type="match status" value="1"/>
</dbReference>
<dbReference type="Pfam" id="PF13649">
    <property type="entry name" value="Methyltransf_25"/>
    <property type="match status" value="1"/>
</dbReference>
<dbReference type="Proteomes" id="UP000176228">
    <property type="component" value="Unassembled WGS sequence"/>
</dbReference>
<dbReference type="AlphaFoldDB" id="A0A1F6B9I8"/>
<dbReference type="SUPFAM" id="SSF53335">
    <property type="entry name" value="S-adenosyl-L-methionine-dependent methyltransferases"/>
    <property type="match status" value="1"/>
</dbReference>
<dbReference type="Gene3D" id="3.40.50.150">
    <property type="entry name" value="Vaccinia Virus protein VP39"/>
    <property type="match status" value="1"/>
</dbReference>
<feature type="domain" description="Methyltransferase" evidence="2">
    <location>
        <begin position="58"/>
        <end position="151"/>
    </location>
</feature>
<evidence type="ECO:0000313" key="4">
    <source>
        <dbReference type="Proteomes" id="UP000176228"/>
    </source>
</evidence>
<dbReference type="InterPro" id="IPR041698">
    <property type="entry name" value="Methyltransf_25"/>
</dbReference>
<protein>
    <recommendedName>
        <fullName evidence="2">Methyltransferase domain-containing protein</fullName>
    </recommendedName>
</protein>
<comment type="caution">
    <text evidence="3">The sequence shown here is derived from an EMBL/GenBank/DDBJ whole genome shotgun (WGS) entry which is preliminary data.</text>
</comment>